<comment type="pathway">
    <text evidence="3">Metabolic intermediate biosynthesis; chorismate biosynthesis; chorismate from D-erythrose 4-phosphate and phosphoenolpyruvate: step 1/7.</text>
</comment>
<evidence type="ECO:0000256" key="1">
    <source>
        <dbReference type="ARBA" id="ARBA00008911"/>
    </source>
</evidence>
<dbReference type="PANTHER" id="PTHR21337:SF0">
    <property type="entry name" value="PHOSPHO-2-DEHYDRO-3-DEOXYHEPTONATE ALDOLASE"/>
    <property type="match status" value="1"/>
</dbReference>
<keyword evidence="3" id="KW-0057">Aromatic amino acid biosynthesis</keyword>
<organism evidence="5 6">
    <name type="scientific">Allokutzneria oryzae</name>
    <dbReference type="NCBI Taxonomy" id="1378989"/>
    <lineage>
        <taxon>Bacteria</taxon>
        <taxon>Bacillati</taxon>
        <taxon>Actinomycetota</taxon>
        <taxon>Actinomycetes</taxon>
        <taxon>Pseudonocardiales</taxon>
        <taxon>Pseudonocardiaceae</taxon>
        <taxon>Allokutzneria</taxon>
    </lineage>
</organism>
<evidence type="ECO:0000313" key="5">
    <source>
        <dbReference type="EMBL" id="MFB9902477.1"/>
    </source>
</evidence>
<feature type="region of interest" description="Disordered" evidence="4">
    <location>
        <begin position="1"/>
        <end position="21"/>
    </location>
</feature>
<dbReference type="Pfam" id="PF01474">
    <property type="entry name" value="DAHP_synth_2"/>
    <property type="match status" value="1"/>
</dbReference>
<dbReference type="InterPro" id="IPR002480">
    <property type="entry name" value="DAHP_synth_2"/>
</dbReference>
<dbReference type="Proteomes" id="UP001589693">
    <property type="component" value="Unassembled WGS sequence"/>
</dbReference>
<keyword evidence="2 3" id="KW-0808">Transferase</keyword>
<dbReference type="PANTHER" id="PTHR21337">
    <property type="entry name" value="PHOSPHO-2-DEHYDRO-3-DEOXYHEPTONATE ALDOLASE 1, 2"/>
    <property type="match status" value="1"/>
</dbReference>
<comment type="catalytic activity">
    <reaction evidence="3">
        <text>D-erythrose 4-phosphate + phosphoenolpyruvate + H2O = 7-phospho-2-dehydro-3-deoxy-D-arabino-heptonate + phosphate</text>
        <dbReference type="Rhea" id="RHEA:14717"/>
        <dbReference type="ChEBI" id="CHEBI:15377"/>
        <dbReference type="ChEBI" id="CHEBI:16897"/>
        <dbReference type="ChEBI" id="CHEBI:43474"/>
        <dbReference type="ChEBI" id="CHEBI:58394"/>
        <dbReference type="ChEBI" id="CHEBI:58702"/>
        <dbReference type="EC" id="2.5.1.54"/>
    </reaction>
</comment>
<evidence type="ECO:0000256" key="4">
    <source>
        <dbReference type="SAM" id="MobiDB-lite"/>
    </source>
</evidence>
<accession>A0ABV5ZNM1</accession>
<dbReference type="Gene3D" id="3.20.20.70">
    <property type="entry name" value="Aldolase class I"/>
    <property type="match status" value="1"/>
</dbReference>
<keyword evidence="3" id="KW-0028">Amino-acid biosynthesis</keyword>
<reference evidence="5 6" key="1">
    <citation type="submission" date="2024-09" db="EMBL/GenBank/DDBJ databases">
        <authorList>
            <person name="Sun Q."/>
            <person name="Mori K."/>
        </authorList>
    </citation>
    <scope>NUCLEOTIDE SEQUENCE [LARGE SCALE GENOMIC DNA]</scope>
    <source>
        <strain evidence="5 6">TBRC 7907</strain>
    </source>
</reference>
<evidence type="ECO:0000313" key="6">
    <source>
        <dbReference type="Proteomes" id="UP001589693"/>
    </source>
</evidence>
<gene>
    <name evidence="5" type="ORF">ACFFQA_00865</name>
</gene>
<dbReference type="EMBL" id="JBHLZU010000002">
    <property type="protein sequence ID" value="MFB9902477.1"/>
    <property type="molecule type" value="Genomic_DNA"/>
</dbReference>
<protein>
    <recommendedName>
        <fullName evidence="3">Phospho-2-dehydro-3-deoxyheptonate aldolase</fullName>
        <ecNumber evidence="3">2.5.1.54</ecNumber>
    </recommendedName>
</protein>
<dbReference type="RefSeq" id="WP_377849561.1">
    <property type="nucleotide sequence ID" value="NZ_JBHLZU010000002.1"/>
</dbReference>
<keyword evidence="6" id="KW-1185">Reference proteome</keyword>
<dbReference type="NCBIfam" id="TIGR01358">
    <property type="entry name" value="DAHP_synth_II"/>
    <property type="match status" value="1"/>
</dbReference>
<dbReference type="SUPFAM" id="SSF51569">
    <property type="entry name" value="Aldolase"/>
    <property type="match status" value="1"/>
</dbReference>
<dbReference type="GO" id="GO:0003849">
    <property type="term" value="F:3-deoxy-7-phosphoheptulonate synthase activity"/>
    <property type="evidence" value="ECO:0007669"/>
    <property type="project" value="UniProtKB-EC"/>
</dbReference>
<comment type="caution">
    <text evidence="5">The sequence shown here is derived from an EMBL/GenBank/DDBJ whole genome shotgun (WGS) entry which is preliminary data.</text>
</comment>
<sequence>MNWTVDVPVDTLPELPPLPPELRARLDDALSRPAAQQPEWPNPEQARNVRTVLESVPPITVPAEVDRLRERLAEVALGRAFLLQGGDCAETFVDNTEPHIRANMRALLQMSVVLTYGASMPVVKVGRIAGQYAKPRSSATDSLGLPSYRGDMINSIVASPEARVNDPSRMIRAYANAGAAMNLLRALTSSGVADLRRVHDWNKDFVRTSPAGERYEALATEIDRGMRFMSACGVDAYPLHTVEIYASHEALVLDYERAMLRLEQSGPQPKLYNLSAHFLWIGERTRQLDGAHIAFAELLANPIGLKIGPTTTPEQAVEYVERLDPRNEPGRLTLISRMGNGKVRDVLPAIVEKVTASGHQVIWQCDPMHGNTHEASTGYKTRHFDRIVDEVQGFFEVHRALGTHPGGIHIELTGEDVTECLGGAQEISDLDLAGRYETACDPRLNTQQSLELAFLVAEMLRS</sequence>
<proteinExistence type="inferred from homology"/>
<name>A0ABV5ZNM1_9PSEU</name>
<evidence type="ECO:0000256" key="2">
    <source>
        <dbReference type="ARBA" id="ARBA00022679"/>
    </source>
</evidence>
<evidence type="ECO:0000256" key="3">
    <source>
        <dbReference type="RuleBase" id="RU363071"/>
    </source>
</evidence>
<dbReference type="EC" id="2.5.1.54" evidence="3"/>
<dbReference type="InterPro" id="IPR013785">
    <property type="entry name" value="Aldolase_TIM"/>
</dbReference>
<comment type="similarity">
    <text evidence="1 3">Belongs to the class-II DAHP synthase family.</text>
</comment>